<dbReference type="Proteomes" id="UP000193218">
    <property type="component" value="Unassembled WGS sequence"/>
</dbReference>
<feature type="compositionally biased region" description="Low complexity" evidence="1">
    <location>
        <begin position="40"/>
        <end position="59"/>
    </location>
</feature>
<feature type="region of interest" description="Disordered" evidence="1">
    <location>
        <begin position="1"/>
        <end position="140"/>
    </location>
</feature>
<feature type="compositionally biased region" description="Polar residues" evidence="1">
    <location>
        <begin position="309"/>
        <end position="322"/>
    </location>
</feature>
<feature type="compositionally biased region" description="Low complexity" evidence="1">
    <location>
        <begin position="73"/>
        <end position="86"/>
    </location>
</feature>
<dbReference type="AlphaFoldDB" id="A0A1Y1U659"/>
<feature type="compositionally biased region" description="Polar residues" evidence="1">
    <location>
        <begin position="380"/>
        <end position="389"/>
    </location>
</feature>
<feature type="compositionally biased region" description="Gly residues" evidence="1">
    <location>
        <begin position="60"/>
        <end position="72"/>
    </location>
</feature>
<evidence type="ECO:0000313" key="2">
    <source>
        <dbReference type="EMBL" id="ORX33508.1"/>
    </source>
</evidence>
<evidence type="ECO:0000256" key="1">
    <source>
        <dbReference type="SAM" id="MobiDB-lite"/>
    </source>
</evidence>
<comment type="caution">
    <text evidence="2">The sequence shown here is derived from an EMBL/GenBank/DDBJ whole genome shotgun (WGS) entry which is preliminary data.</text>
</comment>
<proteinExistence type="predicted"/>
<feature type="compositionally biased region" description="Polar residues" evidence="1">
    <location>
        <begin position="87"/>
        <end position="98"/>
    </location>
</feature>
<dbReference type="RefSeq" id="XP_021867835.1">
    <property type="nucleotide sequence ID" value="XM_022018748.1"/>
</dbReference>
<protein>
    <submittedName>
        <fullName evidence="2">Uncharacterized protein</fullName>
    </submittedName>
</protein>
<feature type="compositionally biased region" description="Basic and acidic residues" evidence="1">
    <location>
        <begin position="338"/>
        <end position="354"/>
    </location>
</feature>
<evidence type="ECO:0000313" key="3">
    <source>
        <dbReference type="Proteomes" id="UP000193218"/>
    </source>
</evidence>
<feature type="compositionally biased region" description="Low complexity" evidence="1">
    <location>
        <begin position="1"/>
        <end position="20"/>
    </location>
</feature>
<dbReference type="GeneID" id="33560557"/>
<feature type="region of interest" description="Disordered" evidence="1">
    <location>
        <begin position="369"/>
        <end position="389"/>
    </location>
</feature>
<feature type="region of interest" description="Disordered" evidence="1">
    <location>
        <begin position="277"/>
        <end position="354"/>
    </location>
</feature>
<dbReference type="InParanoid" id="A0A1Y1U659"/>
<gene>
    <name evidence="2" type="ORF">BD324DRAFT_654096</name>
</gene>
<reference evidence="2 3" key="1">
    <citation type="submission" date="2017-03" db="EMBL/GenBank/DDBJ databases">
        <title>Widespread Adenine N6-methylation of Active Genes in Fungi.</title>
        <authorList>
            <consortium name="DOE Joint Genome Institute"/>
            <person name="Mondo S.J."/>
            <person name="Dannebaum R.O."/>
            <person name="Kuo R.C."/>
            <person name="Louie K.B."/>
            <person name="Bewick A.J."/>
            <person name="Labutti K."/>
            <person name="Haridas S."/>
            <person name="Kuo A."/>
            <person name="Salamov A."/>
            <person name="Ahrendt S.R."/>
            <person name="Lau R."/>
            <person name="Bowen B.P."/>
            <person name="Lipzen A."/>
            <person name="Sullivan W."/>
            <person name="Andreopoulos W.B."/>
            <person name="Clum A."/>
            <person name="Lindquist E."/>
            <person name="Daum C."/>
            <person name="Northen T.R."/>
            <person name="Ramamoorthy G."/>
            <person name="Schmitz R.J."/>
            <person name="Gryganskyi A."/>
            <person name="Culley D."/>
            <person name="Magnuson J."/>
            <person name="James T.Y."/>
            <person name="O'Malley M.A."/>
            <person name="Stajich J.E."/>
            <person name="Spatafora J.W."/>
            <person name="Visel A."/>
            <person name="Grigoriev I.V."/>
        </authorList>
    </citation>
    <scope>NUCLEOTIDE SEQUENCE [LARGE SCALE GENOMIC DNA]</scope>
    <source>
        <strain evidence="2 3">NRRL Y-17943</strain>
    </source>
</reference>
<dbReference type="EMBL" id="NBSH01000020">
    <property type="protein sequence ID" value="ORX33508.1"/>
    <property type="molecule type" value="Genomic_DNA"/>
</dbReference>
<name>A0A1Y1U659_9TREE</name>
<organism evidence="2 3">
    <name type="scientific">Kockovaella imperatae</name>
    <dbReference type="NCBI Taxonomy" id="4999"/>
    <lineage>
        <taxon>Eukaryota</taxon>
        <taxon>Fungi</taxon>
        <taxon>Dikarya</taxon>
        <taxon>Basidiomycota</taxon>
        <taxon>Agaricomycotina</taxon>
        <taxon>Tremellomycetes</taxon>
        <taxon>Tremellales</taxon>
        <taxon>Cuniculitremaceae</taxon>
        <taxon>Kockovaella</taxon>
    </lineage>
</organism>
<sequence length="389" mass="41573">MSSSISSTSSLSGLASSSSSPIAKRMMAARTSHSMDISNSTGGPSRPRPPRTCLSSPGGCIVGTGGGGGGGSSSRRPIPRSVSASAKSPSRLPNTDTMSYFPPFESMGSTSDSEEGDHDHEANLTAAPQVDPRAHGKGRSLSSLAGIMSFLSPGSTTSHSPDSAAVHALSQRFTNKRRVLEPMTSAEPPVSRLPTSQHKRRFGSEVEVENLLSRRRDRVVSNVVKMDELAVESLVGDRGMLTLPSHPSWRYPIPSPPVAAVVSSGEISLDAFAKPIENPIKPTSRRSSSASAKSHHSSDCDQVEDDLSPTISTSVQSLSNPETPKEKSVPVKITFISPDDRASPKGGSLKEEKWWKERHDDWDLKVKRGTTIDGRRRQSWGVQQVQQTA</sequence>
<accession>A0A1Y1U659</accession>
<dbReference type="OrthoDB" id="2596916at2759"/>
<keyword evidence="3" id="KW-1185">Reference proteome</keyword>